<feature type="domain" description="C2H2-type" evidence="13">
    <location>
        <begin position="532"/>
        <end position="559"/>
    </location>
</feature>
<dbReference type="GO" id="GO:0000981">
    <property type="term" value="F:DNA-binding transcription factor activity, RNA polymerase II-specific"/>
    <property type="evidence" value="ECO:0007669"/>
    <property type="project" value="TreeGrafter"/>
</dbReference>
<dbReference type="InterPro" id="IPR001909">
    <property type="entry name" value="KRAB"/>
</dbReference>
<keyword evidence="5" id="KW-0677">Repeat</keyword>
<dbReference type="GeneID" id="102816371"/>
<dbReference type="CTD" id="22869"/>
<gene>
    <name evidence="16" type="primary">ZNF510</name>
</gene>
<dbReference type="Pfam" id="PF01352">
    <property type="entry name" value="KRAB"/>
    <property type="match status" value="1"/>
</dbReference>
<evidence type="ECO:0000256" key="10">
    <source>
        <dbReference type="ARBA" id="ARBA00023163"/>
    </source>
</evidence>
<reference evidence="16" key="1">
    <citation type="submission" date="2025-08" db="UniProtKB">
        <authorList>
            <consortium name="RefSeq"/>
        </authorList>
    </citation>
    <scope>IDENTIFICATION</scope>
    <source>
        <tissue evidence="16">Spleen</tissue>
    </source>
</reference>
<dbReference type="FunFam" id="3.30.160.60:FF:000006">
    <property type="entry name" value="Zinc finger protein 184 (Kruppel-like)"/>
    <property type="match status" value="1"/>
</dbReference>
<comment type="similarity">
    <text evidence="3">Belongs to the krueppel C2H2-type zinc-finger protein family.</text>
</comment>
<evidence type="ECO:0000256" key="8">
    <source>
        <dbReference type="ARBA" id="ARBA00023015"/>
    </source>
</evidence>
<dbReference type="CDD" id="cd07765">
    <property type="entry name" value="KRAB_A-box"/>
    <property type="match status" value="1"/>
</dbReference>
<keyword evidence="4" id="KW-0479">Metal-binding</keyword>
<comment type="subcellular location">
    <subcellularLocation>
        <location evidence="2">Nucleus</location>
    </subcellularLocation>
</comment>
<keyword evidence="7" id="KW-0862">Zinc</keyword>
<keyword evidence="11" id="KW-0539">Nucleus</keyword>
<keyword evidence="9" id="KW-0238">DNA-binding</keyword>
<protein>
    <submittedName>
        <fullName evidence="16">Zinc finger protein 510</fullName>
    </submittedName>
</protein>
<dbReference type="FunFam" id="3.30.160.60:FF:000710">
    <property type="entry name" value="Zinc finger protein 768"/>
    <property type="match status" value="1"/>
</dbReference>
<dbReference type="FunFam" id="3.30.160.60:FF:002343">
    <property type="entry name" value="Zinc finger protein 33A"/>
    <property type="match status" value="3"/>
</dbReference>
<evidence type="ECO:0000256" key="6">
    <source>
        <dbReference type="ARBA" id="ARBA00022771"/>
    </source>
</evidence>
<dbReference type="Pfam" id="PF00096">
    <property type="entry name" value="zf-C2H2"/>
    <property type="match status" value="8"/>
</dbReference>
<dbReference type="SUPFAM" id="SSF109640">
    <property type="entry name" value="KRAB domain (Kruppel-associated box)"/>
    <property type="match status" value="1"/>
</dbReference>
<keyword evidence="6 12" id="KW-0863">Zinc-finger</keyword>
<evidence type="ECO:0000256" key="11">
    <source>
        <dbReference type="ARBA" id="ARBA00023242"/>
    </source>
</evidence>
<dbReference type="InterPro" id="IPR036051">
    <property type="entry name" value="KRAB_dom_sf"/>
</dbReference>
<dbReference type="AlphaFoldDB" id="A0A9B0TS72"/>
<feature type="domain" description="C2H2-type" evidence="13">
    <location>
        <begin position="392"/>
        <end position="419"/>
    </location>
</feature>
<dbReference type="OrthoDB" id="40579at2759"/>
<evidence type="ECO:0000256" key="5">
    <source>
        <dbReference type="ARBA" id="ARBA00022737"/>
    </source>
</evidence>
<dbReference type="PANTHER" id="PTHR24384:SF248">
    <property type="entry name" value="ZINC FINGER PROTEIN 143-RELATED"/>
    <property type="match status" value="1"/>
</dbReference>
<evidence type="ECO:0000256" key="7">
    <source>
        <dbReference type="ARBA" id="ARBA00022833"/>
    </source>
</evidence>
<sequence length="567" mass="65941">MGLAQRTLYRDVMLENYSHLVSVGYCIFKPEVIFKLEQGREPWFLEEGFSNKSCPEDYKIKRNKKIKDKHLQQIIFISNETTAKEEEKVFEKPFNIHQAPASSTKISYKYDSWGLNSQNISEFNINNRTHSTKKVVCENLPFSVKFERTHAREEASECNNKTTKALTYKKDLPENRRFQASKQTCKCNKFGKAFNDKAACITYKSSNSEEKDWKDNNDKITHYKTTVFDRKVAGTKKKCSHLNHRGKSFCEKPAVVECCKVHMAMKYYECNKRGNNFSRKSEFTYLQRTVIGEHLLVHNDRTRTGDKSFEYNKNGKSCLTPARKICQKTHSEVKPYKCSECGKSFCQKGHLIQHQRTHTGEKPFECNECGKTFSQKSHLSTHQRIHTAEKPYKCTECGKTFVQKSTLRGHQRIHTGEKPYECCECGKTFVQKSTLRDHHRIHTGEKSFQCNECGKTFGQKYHLIQHQKTHTGEKPFKCNICGKAFARTSTLRVHQRIHTGEKPFQCNECGKKFVRKAILSDHQRIHTGEKPFQCNECGKPFSQKSNLRIHQKTHNGEKSYECNDYGK</sequence>
<evidence type="ECO:0000256" key="9">
    <source>
        <dbReference type="ARBA" id="ARBA00023125"/>
    </source>
</evidence>
<keyword evidence="15" id="KW-1185">Reference proteome</keyword>
<comment type="function">
    <text evidence="1">May be involved in transcriptional regulation.</text>
</comment>
<dbReference type="InterPro" id="IPR036236">
    <property type="entry name" value="Znf_C2H2_sf"/>
</dbReference>
<dbReference type="PANTHER" id="PTHR24384">
    <property type="entry name" value="FINGER PUTATIVE TRANSCRIPTION FACTOR FAMILY-RELATED"/>
    <property type="match status" value="1"/>
</dbReference>
<dbReference type="FunFam" id="3.30.160.60:FF:000829">
    <property type="entry name" value="zinc finger protein 510"/>
    <property type="match status" value="2"/>
</dbReference>
<dbReference type="Gene3D" id="3.30.160.60">
    <property type="entry name" value="Classic Zinc Finger"/>
    <property type="match status" value="8"/>
</dbReference>
<dbReference type="FunFam" id="3.30.160.60:FF:000295">
    <property type="entry name" value="zinc finger protein 19"/>
    <property type="match status" value="1"/>
</dbReference>
<dbReference type="SUPFAM" id="SSF57667">
    <property type="entry name" value="beta-beta-alpha zinc fingers"/>
    <property type="match status" value="5"/>
</dbReference>
<evidence type="ECO:0000259" key="14">
    <source>
        <dbReference type="PROSITE" id="PS50805"/>
    </source>
</evidence>
<evidence type="ECO:0000313" key="15">
    <source>
        <dbReference type="Proteomes" id="UP000504623"/>
    </source>
</evidence>
<dbReference type="PROSITE" id="PS50157">
    <property type="entry name" value="ZINC_FINGER_C2H2_2"/>
    <property type="match status" value="8"/>
</dbReference>
<name>A0A9B0TS72_CHRAS</name>
<dbReference type="PROSITE" id="PS50805">
    <property type="entry name" value="KRAB"/>
    <property type="match status" value="1"/>
</dbReference>
<dbReference type="InterPro" id="IPR050752">
    <property type="entry name" value="C2H2-ZF_domain"/>
</dbReference>
<dbReference type="PROSITE" id="PS00028">
    <property type="entry name" value="ZINC_FINGER_C2H2_1"/>
    <property type="match status" value="8"/>
</dbReference>
<evidence type="ECO:0000313" key="16">
    <source>
        <dbReference type="RefSeq" id="XP_006867733.1"/>
    </source>
</evidence>
<dbReference type="SMART" id="SM00349">
    <property type="entry name" value="KRAB"/>
    <property type="match status" value="1"/>
</dbReference>
<evidence type="ECO:0000259" key="13">
    <source>
        <dbReference type="PROSITE" id="PS50157"/>
    </source>
</evidence>
<feature type="domain" description="C2H2-type" evidence="13">
    <location>
        <begin position="476"/>
        <end position="503"/>
    </location>
</feature>
<feature type="domain" description="C2H2-type" evidence="13">
    <location>
        <begin position="448"/>
        <end position="475"/>
    </location>
</feature>
<dbReference type="RefSeq" id="XP_006867733.1">
    <property type="nucleotide sequence ID" value="XM_006867671.1"/>
</dbReference>
<feature type="domain" description="KRAB" evidence="14">
    <location>
        <begin position="1"/>
        <end position="55"/>
    </location>
</feature>
<evidence type="ECO:0000256" key="3">
    <source>
        <dbReference type="ARBA" id="ARBA00006991"/>
    </source>
</evidence>
<keyword evidence="8" id="KW-0805">Transcription regulation</keyword>
<feature type="domain" description="C2H2-type" evidence="13">
    <location>
        <begin position="504"/>
        <end position="531"/>
    </location>
</feature>
<feature type="domain" description="C2H2-type" evidence="13">
    <location>
        <begin position="420"/>
        <end position="447"/>
    </location>
</feature>
<dbReference type="InterPro" id="IPR013087">
    <property type="entry name" value="Znf_C2H2_type"/>
</dbReference>
<dbReference type="SMART" id="SM00355">
    <property type="entry name" value="ZnF_C2H2"/>
    <property type="match status" value="8"/>
</dbReference>
<dbReference type="GO" id="GO:0000978">
    <property type="term" value="F:RNA polymerase II cis-regulatory region sequence-specific DNA binding"/>
    <property type="evidence" value="ECO:0007669"/>
    <property type="project" value="TreeGrafter"/>
</dbReference>
<feature type="domain" description="C2H2-type" evidence="13">
    <location>
        <begin position="336"/>
        <end position="363"/>
    </location>
</feature>
<dbReference type="GO" id="GO:0008270">
    <property type="term" value="F:zinc ion binding"/>
    <property type="evidence" value="ECO:0007669"/>
    <property type="project" value="UniProtKB-KW"/>
</dbReference>
<accession>A0A9B0TS72</accession>
<evidence type="ECO:0000256" key="4">
    <source>
        <dbReference type="ARBA" id="ARBA00022723"/>
    </source>
</evidence>
<organism evidence="15 16">
    <name type="scientific">Chrysochloris asiatica</name>
    <name type="common">Cape golden mole</name>
    <dbReference type="NCBI Taxonomy" id="185453"/>
    <lineage>
        <taxon>Eukaryota</taxon>
        <taxon>Metazoa</taxon>
        <taxon>Chordata</taxon>
        <taxon>Craniata</taxon>
        <taxon>Vertebrata</taxon>
        <taxon>Euteleostomi</taxon>
        <taxon>Mammalia</taxon>
        <taxon>Eutheria</taxon>
        <taxon>Afrotheria</taxon>
        <taxon>Chrysochloridae</taxon>
        <taxon>Chrysochlorinae</taxon>
        <taxon>Chrysochloris</taxon>
    </lineage>
</organism>
<evidence type="ECO:0000256" key="12">
    <source>
        <dbReference type="PROSITE-ProRule" id="PRU00042"/>
    </source>
</evidence>
<feature type="domain" description="C2H2-type" evidence="13">
    <location>
        <begin position="364"/>
        <end position="391"/>
    </location>
</feature>
<evidence type="ECO:0000256" key="1">
    <source>
        <dbReference type="ARBA" id="ARBA00003767"/>
    </source>
</evidence>
<dbReference type="Gene3D" id="6.10.140.140">
    <property type="match status" value="1"/>
</dbReference>
<proteinExistence type="inferred from homology"/>
<keyword evidence="10" id="KW-0804">Transcription</keyword>
<dbReference type="GO" id="GO:0005634">
    <property type="term" value="C:nucleus"/>
    <property type="evidence" value="ECO:0007669"/>
    <property type="project" value="UniProtKB-SubCell"/>
</dbReference>
<dbReference type="Proteomes" id="UP000504623">
    <property type="component" value="Unplaced"/>
</dbReference>
<evidence type="ECO:0000256" key="2">
    <source>
        <dbReference type="ARBA" id="ARBA00004123"/>
    </source>
</evidence>